<keyword evidence="3" id="KW-1185">Reference proteome</keyword>
<protein>
    <submittedName>
        <fullName evidence="2">Uncharacterized protein</fullName>
    </submittedName>
</protein>
<reference evidence="2 3" key="1">
    <citation type="journal article" date="2023" name="bioRxiv">
        <title>Genome report: Whole genome sequence and annotation of Penstemon davidsonii.</title>
        <authorList>
            <person name="Ostevik K.L."/>
            <person name="Alabady M."/>
            <person name="Zhang M."/>
            <person name="Rausher M.D."/>
        </authorList>
    </citation>
    <scope>NUCLEOTIDE SEQUENCE [LARGE SCALE GENOMIC DNA]</scope>
    <source>
        <strain evidence="2">DNT005</strain>
        <tissue evidence="2">Whole leaf</tissue>
    </source>
</reference>
<accession>A0ABR0DDJ1</accession>
<feature type="compositionally biased region" description="Basic and acidic residues" evidence="1">
    <location>
        <begin position="18"/>
        <end position="28"/>
    </location>
</feature>
<evidence type="ECO:0000256" key="1">
    <source>
        <dbReference type="SAM" id="MobiDB-lite"/>
    </source>
</evidence>
<dbReference type="EMBL" id="JAYDYQ010002060">
    <property type="protein sequence ID" value="KAK4487299.1"/>
    <property type="molecule type" value="Genomic_DNA"/>
</dbReference>
<evidence type="ECO:0000313" key="2">
    <source>
        <dbReference type="EMBL" id="KAK4487299.1"/>
    </source>
</evidence>
<feature type="region of interest" description="Disordered" evidence="1">
    <location>
        <begin position="1"/>
        <end position="28"/>
    </location>
</feature>
<name>A0ABR0DDJ1_9LAMI</name>
<organism evidence="2 3">
    <name type="scientific">Penstemon davidsonii</name>
    <dbReference type="NCBI Taxonomy" id="160366"/>
    <lineage>
        <taxon>Eukaryota</taxon>
        <taxon>Viridiplantae</taxon>
        <taxon>Streptophyta</taxon>
        <taxon>Embryophyta</taxon>
        <taxon>Tracheophyta</taxon>
        <taxon>Spermatophyta</taxon>
        <taxon>Magnoliopsida</taxon>
        <taxon>eudicotyledons</taxon>
        <taxon>Gunneridae</taxon>
        <taxon>Pentapetalae</taxon>
        <taxon>asterids</taxon>
        <taxon>lamiids</taxon>
        <taxon>Lamiales</taxon>
        <taxon>Plantaginaceae</taxon>
        <taxon>Cheloneae</taxon>
        <taxon>Penstemon</taxon>
    </lineage>
</organism>
<dbReference type="Proteomes" id="UP001291926">
    <property type="component" value="Unassembled WGS sequence"/>
</dbReference>
<evidence type="ECO:0000313" key="3">
    <source>
        <dbReference type="Proteomes" id="UP001291926"/>
    </source>
</evidence>
<comment type="caution">
    <text evidence="2">The sequence shown here is derived from an EMBL/GenBank/DDBJ whole genome shotgun (WGS) entry which is preliminary data.</text>
</comment>
<gene>
    <name evidence="2" type="ORF">RD792_006093</name>
</gene>
<sequence>MGGNPLRSLSSHAINAVKPDRPFTKPKDHWNRSTWPSFVSATVTAFTTFSLSALLPSYSAPTPKPPFPPPSPKPHLTIPTSKLTAAALAAATILTSTPSVAADSYKLYYGTAASAASYGGNSDKKASAEYTYDVPDGWKEKLVSKIQKGTNGTDSEFYNPKKKSEKEYLTCLSGFRNLAPKDVVLNNLALSDVDLQDLIAGVRTLAWKKGKMKRGRFIMCMRLMGLVDIA</sequence>
<proteinExistence type="predicted"/>